<keyword evidence="2" id="KW-0805">Transcription regulation</keyword>
<dbReference type="PANTHER" id="PTHR43133">
    <property type="entry name" value="RNA POLYMERASE ECF-TYPE SIGMA FACTO"/>
    <property type="match status" value="1"/>
</dbReference>
<protein>
    <submittedName>
        <fullName evidence="6">RNA polymerase sigma-70 factor, ECF subfamily</fullName>
    </submittedName>
</protein>
<accession>A0A1G7F0F6</accession>
<dbReference type="SUPFAM" id="SSF88659">
    <property type="entry name" value="Sigma3 and sigma4 domains of RNA polymerase sigma factors"/>
    <property type="match status" value="1"/>
</dbReference>
<dbReference type="InterPro" id="IPR013325">
    <property type="entry name" value="RNA_pol_sigma_r2"/>
</dbReference>
<dbReference type="AlphaFoldDB" id="A0A1G7F0F6"/>
<proteinExistence type="inferred from homology"/>
<dbReference type="Gene3D" id="1.10.1740.10">
    <property type="match status" value="1"/>
</dbReference>
<dbReference type="SUPFAM" id="SSF88946">
    <property type="entry name" value="Sigma2 domain of RNA polymerase sigma factors"/>
    <property type="match status" value="1"/>
</dbReference>
<dbReference type="InterPro" id="IPR014284">
    <property type="entry name" value="RNA_pol_sigma-70_dom"/>
</dbReference>
<dbReference type="OrthoDB" id="9784272at2"/>
<dbReference type="EMBL" id="FNBA01000002">
    <property type="protein sequence ID" value="SDE69381.1"/>
    <property type="molecule type" value="Genomic_DNA"/>
</dbReference>
<keyword evidence="3" id="KW-0731">Sigma factor</keyword>
<dbReference type="GO" id="GO:0006352">
    <property type="term" value="P:DNA-templated transcription initiation"/>
    <property type="evidence" value="ECO:0007669"/>
    <property type="project" value="InterPro"/>
</dbReference>
<dbReference type="Gene3D" id="1.10.10.10">
    <property type="entry name" value="Winged helix-like DNA-binding domain superfamily/Winged helix DNA-binding domain"/>
    <property type="match status" value="1"/>
</dbReference>
<dbReference type="InterPro" id="IPR013324">
    <property type="entry name" value="RNA_pol_sigma_r3/r4-like"/>
</dbReference>
<evidence type="ECO:0000259" key="5">
    <source>
        <dbReference type="Pfam" id="PF04542"/>
    </source>
</evidence>
<sequence>MEQPNSLLLEMQNGSEKAFSKIYSLYSEAILGVIYTIVQDQDVAEEVLQDVFVKVWNNSKSYNIEKGRFFTWVLNIARNASIDSVRSKAYKNSKKNLSTSNFVDILSGSDTLNQKTNAIGIKKFVDALKPACVKIIDLLFFKGYTQVDAAEALKIPLGTLKTRNRNCIQDLRIKVLG</sequence>
<evidence type="ECO:0000313" key="7">
    <source>
        <dbReference type="Proteomes" id="UP000199321"/>
    </source>
</evidence>
<dbReference type="InterPro" id="IPR007627">
    <property type="entry name" value="RNA_pol_sigma70_r2"/>
</dbReference>
<evidence type="ECO:0000256" key="3">
    <source>
        <dbReference type="ARBA" id="ARBA00023082"/>
    </source>
</evidence>
<dbReference type="PANTHER" id="PTHR43133:SF62">
    <property type="entry name" value="RNA POLYMERASE SIGMA FACTOR SIGZ"/>
    <property type="match status" value="1"/>
</dbReference>
<keyword evidence="4" id="KW-0804">Transcription</keyword>
<evidence type="ECO:0000256" key="4">
    <source>
        <dbReference type="ARBA" id="ARBA00023163"/>
    </source>
</evidence>
<dbReference type="InterPro" id="IPR036388">
    <property type="entry name" value="WH-like_DNA-bd_sf"/>
</dbReference>
<dbReference type="GO" id="GO:0016987">
    <property type="term" value="F:sigma factor activity"/>
    <property type="evidence" value="ECO:0007669"/>
    <property type="project" value="UniProtKB-KW"/>
</dbReference>
<gene>
    <name evidence="6" type="ORF">SAMN05421855_102251</name>
</gene>
<dbReference type="Pfam" id="PF04542">
    <property type="entry name" value="Sigma70_r2"/>
    <property type="match status" value="1"/>
</dbReference>
<dbReference type="RefSeq" id="WP_093142520.1">
    <property type="nucleotide sequence ID" value="NZ_BMWO01000002.1"/>
</dbReference>
<evidence type="ECO:0000256" key="2">
    <source>
        <dbReference type="ARBA" id="ARBA00023015"/>
    </source>
</evidence>
<dbReference type="Proteomes" id="UP000199321">
    <property type="component" value="Unassembled WGS sequence"/>
</dbReference>
<comment type="similarity">
    <text evidence="1">Belongs to the sigma-70 factor family. ECF subfamily.</text>
</comment>
<name>A0A1G7F0F6_9FLAO</name>
<keyword evidence="7" id="KW-1185">Reference proteome</keyword>
<reference evidence="6 7" key="1">
    <citation type="submission" date="2016-10" db="EMBL/GenBank/DDBJ databases">
        <authorList>
            <person name="de Groot N.N."/>
        </authorList>
    </citation>
    <scope>NUCLEOTIDE SEQUENCE [LARGE SCALE GENOMIC DNA]</scope>
    <source>
        <strain evidence="6 7">DSM 16195</strain>
    </source>
</reference>
<dbReference type="InterPro" id="IPR039425">
    <property type="entry name" value="RNA_pol_sigma-70-like"/>
</dbReference>
<dbReference type="NCBIfam" id="TIGR02937">
    <property type="entry name" value="sigma70-ECF"/>
    <property type="match status" value="1"/>
</dbReference>
<dbReference type="STRING" id="227084.SAMN05421855_102251"/>
<evidence type="ECO:0000256" key="1">
    <source>
        <dbReference type="ARBA" id="ARBA00010641"/>
    </source>
</evidence>
<evidence type="ECO:0000313" key="6">
    <source>
        <dbReference type="EMBL" id="SDE69381.1"/>
    </source>
</evidence>
<feature type="domain" description="RNA polymerase sigma-70 region 2" evidence="5">
    <location>
        <begin position="23"/>
        <end position="88"/>
    </location>
</feature>
<organism evidence="6 7">
    <name type="scientific">Ulvibacter litoralis</name>
    <dbReference type="NCBI Taxonomy" id="227084"/>
    <lineage>
        <taxon>Bacteria</taxon>
        <taxon>Pseudomonadati</taxon>
        <taxon>Bacteroidota</taxon>
        <taxon>Flavobacteriia</taxon>
        <taxon>Flavobacteriales</taxon>
        <taxon>Flavobacteriaceae</taxon>
        <taxon>Ulvibacter</taxon>
    </lineage>
</organism>